<name>A0AAV0JNS2_9ROSI</name>
<feature type="compositionally biased region" description="Gly residues" evidence="1">
    <location>
        <begin position="52"/>
        <end position="77"/>
    </location>
</feature>
<dbReference type="Proteomes" id="UP001154282">
    <property type="component" value="Unassembled WGS sequence"/>
</dbReference>
<sequence>MRSVLLAISLTSMFLLPSSSSSPTHWSSDPLLDHSGFNSLKAAADVEKLGRGHGGTAGSGGSGGIPDNSGGGGNVPA</sequence>
<comment type="caution">
    <text evidence="3">The sequence shown here is derived from an EMBL/GenBank/DDBJ whole genome shotgun (WGS) entry which is preliminary data.</text>
</comment>
<keyword evidence="2" id="KW-0732">Signal</keyword>
<dbReference type="AlphaFoldDB" id="A0AAV0JNS2"/>
<evidence type="ECO:0000256" key="2">
    <source>
        <dbReference type="SAM" id="SignalP"/>
    </source>
</evidence>
<feature type="region of interest" description="Disordered" evidence="1">
    <location>
        <begin position="48"/>
        <end position="77"/>
    </location>
</feature>
<evidence type="ECO:0000256" key="1">
    <source>
        <dbReference type="SAM" id="MobiDB-lite"/>
    </source>
</evidence>
<keyword evidence="4" id="KW-1185">Reference proteome</keyword>
<evidence type="ECO:0000313" key="4">
    <source>
        <dbReference type="Proteomes" id="UP001154282"/>
    </source>
</evidence>
<dbReference type="EMBL" id="CAMGYJ010000005">
    <property type="protein sequence ID" value="CAI0410640.1"/>
    <property type="molecule type" value="Genomic_DNA"/>
</dbReference>
<gene>
    <name evidence="3" type="ORF">LITE_LOCUS14854</name>
</gene>
<organism evidence="3 4">
    <name type="scientific">Linum tenue</name>
    <dbReference type="NCBI Taxonomy" id="586396"/>
    <lineage>
        <taxon>Eukaryota</taxon>
        <taxon>Viridiplantae</taxon>
        <taxon>Streptophyta</taxon>
        <taxon>Embryophyta</taxon>
        <taxon>Tracheophyta</taxon>
        <taxon>Spermatophyta</taxon>
        <taxon>Magnoliopsida</taxon>
        <taxon>eudicotyledons</taxon>
        <taxon>Gunneridae</taxon>
        <taxon>Pentapetalae</taxon>
        <taxon>rosids</taxon>
        <taxon>fabids</taxon>
        <taxon>Malpighiales</taxon>
        <taxon>Linaceae</taxon>
        <taxon>Linum</taxon>
    </lineage>
</organism>
<accession>A0AAV0JNS2</accession>
<proteinExistence type="predicted"/>
<reference evidence="3" key="1">
    <citation type="submission" date="2022-08" db="EMBL/GenBank/DDBJ databases">
        <authorList>
            <person name="Gutierrez-Valencia J."/>
        </authorList>
    </citation>
    <scope>NUCLEOTIDE SEQUENCE</scope>
</reference>
<feature type="chain" id="PRO_5043561183" evidence="2">
    <location>
        <begin position="22"/>
        <end position="77"/>
    </location>
</feature>
<feature type="signal peptide" evidence="2">
    <location>
        <begin position="1"/>
        <end position="21"/>
    </location>
</feature>
<protein>
    <submittedName>
        <fullName evidence="3">Uncharacterized protein</fullName>
    </submittedName>
</protein>
<feature type="non-terminal residue" evidence="3">
    <location>
        <position position="77"/>
    </location>
</feature>
<evidence type="ECO:0000313" key="3">
    <source>
        <dbReference type="EMBL" id="CAI0410640.1"/>
    </source>
</evidence>